<keyword evidence="4" id="KW-1185">Reference proteome</keyword>
<feature type="signal peptide" evidence="2">
    <location>
        <begin position="1"/>
        <end position="19"/>
    </location>
</feature>
<accession>A0AAD6H2P0</accession>
<dbReference type="Gene3D" id="3.40.390.10">
    <property type="entry name" value="Collagenase (Catalytic Domain)"/>
    <property type="match status" value="1"/>
</dbReference>
<dbReference type="AlphaFoldDB" id="A0AAD6H2P0"/>
<evidence type="ECO:0000313" key="3">
    <source>
        <dbReference type="EMBL" id="KAJ5600693.1"/>
    </source>
</evidence>
<keyword evidence="2" id="KW-0732">Signal</keyword>
<dbReference type="InterPro" id="IPR024079">
    <property type="entry name" value="MetalloPept_cat_dom_sf"/>
</dbReference>
<proteinExistence type="predicted"/>
<sequence length="347" mass="39105">MASLAWIGILICVLPHTEGHAHGYHHRHLNKRFHGAHFNLTKRATVSGRSNIFVDDSSCTNYVSSISQVFDNVMTIVTAAKNAIPALEGTLGAKRQDLTSAQKSKLDLFMSLYGKFDNEDLGEVYTAKDKLDTFSSFLGRYVDAMSSNSFDIDIYCGDNNWQKTGKSRVREDEDGNEARATVLEYQFLLKNVMEADEIWDEVDNLCQETEKDEHGDPYVLAAFTTESVNNNKDFVTICDNSWDDWEYQLPSKKAGALAGLKGEFLDDLLSSSPEATFLHELTHAKSVFGDNLMDDIEFKVNDDENEETEETAYKFEMCHELAKQDESKTETSQIRPLRNAGEIIQTS</sequence>
<gene>
    <name evidence="3" type="ORF">N7450_001760</name>
</gene>
<evidence type="ECO:0008006" key="5">
    <source>
        <dbReference type="Google" id="ProtNLM"/>
    </source>
</evidence>
<organism evidence="3 4">
    <name type="scientific">Penicillium hetheringtonii</name>
    <dbReference type="NCBI Taxonomy" id="911720"/>
    <lineage>
        <taxon>Eukaryota</taxon>
        <taxon>Fungi</taxon>
        <taxon>Dikarya</taxon>
        <taxon>Ascomycota</taxon>
        <taxon>Pezizomycotina</taxon>
        <taxon>Eurotiomycetes</taxon>
        <taxon>Eurotiomycetidae</taxon>
        <taxon>Eurotiales</taxon>
        <taxon>Aspergillaceae</taxon>
        <taxon>Penicillium</taxon>
    </lineage>
</organism>
<feature type="chain" id="PRO_5042238118" description="Lysine-specific metallo-endopeptidase domain-containing protein" evidence="2">
    <location>
        <begin position="20"/>
        <end position="347"/>
    </location>
</feature>
<protein>
    <recommendedName>
        <fullName evidence="5">Lysine-specific metallo-endopeptidase domain-containing protein</fullName>
    </recommendedName>
</protein>
<evidence type="ECO:0000256" key="2">
    <source>
        <dbReference type="SAM" id="SignalP"/>
    </source>
</evidence>
<name>A0AAD6H2P0_9EURO</name>
<evidence type="ECO:0000256" key="1">
    <source>
        <dbReference type="SAM" id="MobiDB-lite"/>
    </source>
</evidence>
<evidence type="ECO:0000313" key="4">
    <source>
        <dbReference type="Proteomes" id="UP001216150"/>
    </source>
</evidence>
<reference evidence="3 4" key="1">
    <citation type="journal article" date="2023" name="IMA Fungus">
        <title>Comparative genomic study of the Penicillium genus elucidates a diverse pangenome and 15 lateral gene transfer events.</title>
        <authorList>
            <person name="Petersen C."/>
            <person name="Sorensen T."/>
            <person name="Nielsen M.R."/>
            <person name="Sondergaard T.E."/>
            <person name="Sorensen J.L."/>
            <person name="Fitzpatrick D.A."/>
            <person name="Frisvad J.C."/>
            <person name="Nielsen K.L."/>
        </authorList>
    </citation>
    <scope>NUCLEOTIDE SEQUENCE [LARGE SCALE GENOMIC DNA]</scope>
    <source>
        <strain evidence="3 4">IBT 29057</strain>
    </source>
</reference>
<dbReference type="EMBL" id="JAQJAC010000001">
    <property type="protein sequence ID" value="KAJ5600693.1"/>
    <property type="molecule type" value="Genomic_DNA"/>
</dbReference>
<feature type="region of interest" description="Disordered" evidence="1">
    <location>
        <begin position="323"/>
        <end position="347"/>
    </location>
</feature>
<comment type="caution">
    <text evidence="3">The sequence shown here is derived from an EMBL/GenBank/DDBJ whole genome shotgun (WGS) entry which is preliminary data.</text>
</comment>
<dbReference type="GO" id="GO:0008237">
    <property type="term" value="F:metallopeptidase activity"/>
    <property type="evidence" value="ECO:0007669"/>
    <property type="project" value="InterPro"/>
</dbReference>
<dbReference type="Proteomes" id="UP001216150">
    <property type="component" value="Unassembled WGS sequence"/>
</dbReference>